<comment type="caution">
    <text evidence="1">The sequence shown here is derived from an EMBL/GenBank/DDBJ whole genome shotgun (WGS) entry which is preliminary data.</text>
</comment>
<protein>
    <submittedName>
        <fullName evidence="1">Uncharacterized protein</fullName>
    </submittedName>
</protein>
<name>A0A0F9XP84_TRIHA</name>
<evidence type="ECO:0000313" key="2">
    <source>
        <dbReference type="Proteomes" id="UP000034112"/>
    </source>
</evidence>
<gene>
    <name evidence="1" type="ORF">THAR02_01565</name>
</gene>
<dbReference type="AlphaFoldDB" id="A0A0F9XP84"/>
<dbReference type="Proteomes" id="UP000034112">
    <property type="component" value="Unassembled WGS sequence"/>
</dbReference>
<reference evidence="2" key="1">
    <citation type="journal article" date="2015" name="Genome Announc.">
        <title>Draft whole-genome sequence of the biocontrol agent Trichoderma harzianum T6776.</title>
        <authorList>
            <person name="Baroncelli R."/>
            <person name="Piaggeschi G."/>
            <person name="Fiorini L."/>
            <person name="Bertolini E."/>
            <person name="Zapparata A."/>
            <person name="Pe M.E."/>
            <person name="Sarrocco S."/>
            <person name="Vannacci G."/>
        </authorList>
    </citation>
    <scope>NUCLEOTIDE SEQUENCE [LARGE SCALE GENOMIC DNA]</scope>
    <source>
        <strain evidence="2">T6776</strain>
    </source>
</reference>
<accession>A0A0F9XP84</accession>
<evidence type="ECO:0000313" key="1">
    <source>
        <dbReference type="EMBL" id="KKP06320.1"/>
    </source>
</evidence>
<organism evidence="1 2">
    <name type="scientific">Trichoderma harzianum</name>
    <name type="common">Hypocrea lixii</name>
    <dbReference type="NCBI Taxonomy" id="5544"/>
    <lineage>
        <taxon>Eukaryota</taxon>
        <taxon>Fungi</taxon>
        <taxon>Dikarya</taxon>
        <taxon>Ascomycota</taxon>
        <taxon>Pezizomycotina</taxon>
        <taxon>Sordariomycetes</taxon>
        <taxon>Hypocreomycetidae</taxon>
        <taxon>Hypocreales</taxon>
        <taxon>Hypocreaceae</taxon>
        <taxon>Trichoderma</taxon>
    </lineage>
</organism>
<proteinExistence type="predicted"/>
<dbReference type="EMBL" id="JOKZ01000028">
    <property type="protein sequence ID" value="KKP06320.1"/>
    <property type="molecule type" value="Genomic_DNA"/>
</dbReference>
<sequence>MYAHHDSPSDTASSKAFPAEKHGQPLAWEAVSKTPEALRFQQTFIRREDNRQRPWQSFVKITEESAYIIGDDQRLLGVFVIWLLRVPDYKGRNLLCGLVAQPIPLMGRIVLQVHGLFDPIVKYFLNWLPVCLRYCADVTKGKWPSLNRHHWSPHARKLNDENQLIVEDA</sequence>
<dbReference type="OrthoDB" id="10605924at2759"/>